<dbReference type="RefSeq" id="WP_229590734.1">
    <property type="nucleotide sequence ID" value="NZ_AP024485.1"/>
</dbReference>
<reference evidence="2" key="1">
    <citation type="journal article" date="2022" name="Arch. Microbiol.">
        <title>Pseudodesulfovibrio sediminis sp. nov., a mesophilic and neutrophilic sulfate-reducing bacterium isolated from sediment of a brackish lake.</title>
        <authorList>
            <person name="Takahashi A."/>
            <person name="Kojima H."/>
            <person name="Watanabe M."/>
            <person name="Fukui M."/>
        </authorList>
    </citation>
    <scope>NUCLEOTIDE SEQUENCE</scope>
    <source>
        <strain evidence="2">SF6</strain>
    </source>
</reference>
<feature type="region of interest" description="Disordered" evidence="1">
    <location>
        <begin position="1"/>
        <end position="51"/>
    </location>
</feature>
<dbReference type="EMBL" id="AP024485">
    <property type="protein sequence ID" value="BCS88742.1"/>
    <property type="molecule type" value="Genomic_DNA"/>
</dbReference>
<name>A0ABN6ETJ3_9BACT</name>
<accession>A0ABN6ETJ3</accession>
<dbReference type="Proteomes" id="UP001053296">
    <property type="component" value="Chromosome"/>
</dbReference>
<sequence>MKIRPDQIEGVQTEQKRRQDKAQQPGNGFGDILNQEVARGDTSATASGVMPPPIVNPLIATEAVSSVQSVDAEGAQVAGQVESILDKWDSYAASLAGSESGLKSAYGTLDEIAGQVAALKEEQPNLGTSHPDLKSIVDELETLTATEQFKFNRGDYV</sequence>
<evidence type="ECO:0000313" key="3">
    <source>
        <dbReference type="Proteomes" id="UP001053296"/>
    </source>
</evidence>
<proteinExistence type="predicted"/>
<evidence type="ECO:0000256" key="1">
    <source>
        <dbReference type="SAM" id="MobiDB-lite"/>
    </source>
</evidence>
<keyword evidence="3" id="KW-1185">Reference proteome</keyword>
<evidence type="ECO:0000313" key="2">
    <source>
        <dbReference type="EMBL" id="BCS88742.1"/>
    </source>
</evidence>
<gene>
    <name evidence="2" type="ORF">PSDVSF_19840</name>
</gene>
<protein>
    <submittedName>
        <fullName evidence="2">Uncharacterized protein</fullName>
    </submittedName>
</protein>
<organism evidence="2 3">
    <name type="scientific">Pseudodesulfovibrio sediminis</name>
    <dbReference type="NCBI Taxonomy" id="2810563"/>
    <lineage>
        <taxon>Bacteria</taxon>
        <taxon>Pseudomonadati</taxon>
        <taxon>Thermodesulfobacteriota</taxon>
        <taxon>Desulfovibrionia</taxon>
        <taxon>Desulfovibrionales</taxon>
        <taxon>Desulfovibrionaceae</taxon>
    </lineage>
</organism>